<dbReference type="PANTHER" id="PTHR36510:SF3">
    <property type="entry name" value="CONSERVED PROTEIN"/>
    <property type="match status" value="1"/>
</dbReference>
<comment type="catalytic activity">
    <reaction evidence="1">
        <text>L-cysteine + L-glutamate + ATP = gamma-L-glutamyl-L-cysteine + ADP + phosphate + H(+)</text>
        <dbReference type="Rhea" id="RHEA:13285"/>
        <dbReference type="ChEBI" id="CHEBI:15378"/>
        <dbReference type="ChEBI" id="CHEBI:29985"/>
        <dbReference type="ChEBI" id="CHEBI:30616"/>
        <dbReference type="ChEBI" id="CHEBI:35235"/>
        <dbReference type="ChEBI" id="CHEBI:43474"/>
        <dbReference type="ChEBI" id="CHEBI:58173"/>
        <dbReference type="ChEBI" id="CHEBI:456216"/>
        <dbReference type="EC" id="6.3.2.2"/>
    </reaction>
</comment>
<dbReference type="HOGENOM" id="CLU_029030_0_0_11"/>
<organism evidence="2 3">
    <name type="scientific">Corynebacterium efficiens (strain DSM 44549 / YS-314 / AJ 12310 / JCM 11189 / NBRC 100395)</name>
    <dbReference type="NCBI Taxonomy" id="196164"/>
    <lineage>
        <taxon>Bacteria</taxon>
        <taxon>Bacillati</taxon>
        <taxon>Actinomycetota</taxon>
        <taxon>Actinomycetes</taxon>
        <taxon>Mycobacteriales</taxon>
        <taxon>Corynebacteriaceae</taxon>
        <taxon>Corynebacterium</taxon>
    </lineage>
</organism>
<dbReference type="InterPro" id="IPR014746">
    <property type="entry name" value="Gln_synth/guanido_kin_cat_dom"/>
</dbReference>
<reference evidence="2 3" key="1">
    <citation type="journal article" date="2003" name="Genome Res.">
        <title>Comparative complete genome sequence analysis of the amino acid replacements responsible for the thermostability of Corynebacterium efficiens.</title>
        <authorList>
            <person name="Nishio Y."/>
            <person name="Nakamura Y."/>
            <person name="Kawarabayasi Y."/>
            <person name="Usuda Y."/>
            <person name="Kimura E."/>
            <person name="Sugimoto S."/>
            <person name="Matsui K."/>
            <person name="Yamagishi A."/>
            <person name="Kikuchi H."/>
            <person name="Ikeo K."/>
            <person name="Gojobori T."/>
        </authorList>
    </citation>
    <scope>NUCLEOTIDE SEQUENCE [LARGE SCALE GENOMIC DNA]</scope>
    <source>
        <strain evidence="3">DSM 44549 / YS-314 / AJ 12310 / JCM 11189 / NBRC 100395</strain>
    </source>
</reference>
<dbReference type="PIRSF" id="PIRSF012666">
    <property type="entry name" value="UCP012666"/>
    <property type="match status" value="1"/>
</dbReference>
<dbReference type="Gene3D" id="3.30.590.20">
    <property type="match status" value="1"/>
</dbReference>
<evidence type="ECO:0000256" key="1">
    <source>
        <dbReference type="ARBA" id="ARBA00048819"/>
    </source>
</evidence>
<keyword evidence="3" id="KW-1185">Reference proteome</keyword>
<dbReference type="InterPro" id="IPR016602">
    <property type="entry name" value="UCP012666"/>
</dbReference>
<name>Q8FU61_COREF</name>
<dbReference type="InterPro" id="IPR006336">
    <property type="entry name" value="GCS2"/>
</dbReference>
<dbReference type="KEGG" id="cef:CE0160"/>
<dbReference type="STRING" id="196164.gene:10740550"/>
<dbReference type="EMBL" id="BA000035">
    <property type="protein sequence ID" value="BAC16970.1"/>
    <property type="molecule type" value="Genomic_DNA"/>
</dbReference>
<dbReference type="AlphaFoldDB" id="Q8FU61"/>
<evidence type="ECO:0000313" key="3">
    <source>
        <dbReference type="Proteomes" id="UP000001409"/>
    </source>
</evidence>
<dbReference type="TCDB" id="3.D.13.1.1">
    <property type="family name" value="the h+ extruding f420 dehydrogenase (fpo) complex family"/>
</dbReference>
<dbReference type="Proteomes" id="UP000001409">
    <property type="component" value="Chromosome"/>
</dbReference>
<proteinExistence type="predicted"/>
<dbReference type="GO" id="GO:0004357">
    <property type="term" value="F:glutamate-cysteine ligase activity"/>
    <property type="evidence" value="ECO:0007669"/>
    <property type="project" value="UniProtKB-EC"/>
</dbReference>
<dbReference type="eggNOG" id="COG2170">
    <property type="taxonomic scope" value="Bacteria"/>
</dbReference>
<protein>
    <recommendedName>
        <fullName evidence="4">Glutamate--cysteine ligase</fullName>
    </recommendedName>
</protein>
<dbReference type="InterPro" id="IPR050141">
    <property type="entry name" value="GCL_type2/YbdK_subfam"/>
</dbReference>
<accession>Q8FU61</accession>
<evidence type="ECO:0008006" key="4">
    <source>
        <dbReference type="Google" id="ProtNLM"/>
    </source>
</evidence>
<dbReference type="Pfam" id="PF04107">
    <property type="entry name" value="GCS2"/>
    <property type="match status" value="1"/>
</dbReference>
<evidence type="ECO:0000313" key="2">
    <source>
        <dbReference type="EMBL" id="BAC16970.1"/>
    </source>
</evidence>
<dbReference type="SUPFAM" id="SSF55931">
    <property type="entry name" value="Glutamine synthetase/guanido kinase"/>
    <property type="match status" value="1"/>
</dbReference>
<sequence length="523" mass="59403">MFTSPTRHELRWDASPGHDNRFCGLFGVMGESVSSDRYTPQQRTRYRQLLMEDLEIFDRHLQRSEFDDHGSIGLELELNLVDADMQPALRGAEVLRHLDGEFQSEIGNYNVELNHPPLSAKHDGLQRLQDGITNRLNRVHEAATTEGVNVAMIGTLPTITPEFLADPAWMTQENRYRALSNAVMESRGELVHINLADREHVNQSFHDIAPESTCTSMQLHLQLAPTRFAAAWNASQAIAGAQVALSANSPLFLGRRVWHESRIPVFKQAIDTRTSELVNQGVRPRVWFGERWITSVFDLFEENVRYFSPLIAEDRALAGTPMMKGKSPALHYLNLHNGTIWRWNRPIYAPGEERSHLRLENRLLPAGPTPADIVADAAFYYGVVKYLVEENRPVWSRLTFADAERNFQSGARSGLFARMTWPRLGQVNATDLIVEHLLPQAREGLRRLEVDDSIAEHYLGIIDERARTRQNGATWQLRTLNKLEGRRGLPDSETRRAALAGMLELYLRNQATGEPVHTWEIGS</sequence>
<dbReference type="GO" id="GO:0042398">
    <property type="term" value="P:modified amino acid biosynthetic process"/>
    <property type="evidence" value="ECO:0007669"/>
    <property type="project" value="InterPro"/>
</dbReference>
<dbReference type="PANTHER" id="PTHR36510">
    <property type="entry name" value="GLUTAMATE--CYSTEINE LIGASE 2-RELATED"/>
    <property type="match status" value="1"/>
</dbReference>